<evidence type="ECO:0000313" key="2">
    <source>
        <dbReference type="Proteomes" id="UP001060070"/>
    </source>
</evidence>
<protein>
    <recommendedName>
        <fullName evidence="3">DUF1127 domain-containing protein</fullName>
    </recommendedName>
</protein>
<dbReference type="GeneID" id="91565076"/>
<dbReference type="Proteomes" id="UP001060070">
    <property type="component" value="Plasmid unnamed"/>
</dbReference>
<reference evidence="1 2" key="1">
    <citation type="journal article" date="2022" name="Microbiol. Resour. Announc.">
        <title>Complete Genome Sequence of Mesorhizobium ciceri Strain R30, a Rhizobium Used as a Commercial Inoculant for Chickpea in Argentina.</title>
        <authorList>
            <person name="Foresto E."/>
            <person name="Revale S."/>
            <person name="Primo E."/>
            <person name="Nievas F."/>
            <person name="Carezzano E."/>
            <person name="Puente M."/>
            <person name="Alzari P."/>
            <person name="Mart M."/>
            <person name="Ben-Assaya M."/>
            <person name="Mornico D."/>
            <person name="Santoro M."/>
            <person name="Mart F."/>
            <person name="Giordano W."/>
            <person name="Bogino P."/>
        </authorList>
    </citation>
    <scope>NUCLEOTIDE SEQUENCE [LARGE SCALE GENOMIC DNA]</scope>
    <source>
        <strain evidence="1 2">R30</strain>
    </source>
</reference>
<dbReference type="AlphaFoldDB" id="A0AB38TJY1"/>
<evidence type="ECO:0008006" key="3">
    <source>
        <dbReference type="Google" id="ProtNLM"/>
    </source>
</evidence>
<keyword evidence="2" id="KW-1185">Reference proteome</keyword>
<name>A0AB38TJY1_9HYPH</name>
<evidence type="ECO:0000313" key="1">
    <source>
        <dbReference type="EMBL" id="UTU55261.1"/>
    </source>
</evidence>
<sequence length="85" mass="9968">MSTQLSLTSRLYQSLWSEQPTWTTEPVSVWARLFALRGLVAVWRERKYYREELKRLAEDGPQRIDDVGLTLAAVEAELQKPFWKA</sequence>
<dbReference type="RefSeq" id="WP_013525360.1">
    <property type="nucleotide sequence ID" value="NZ_CP088148.1"/>
</dbReference>
<organism evidence="1 2">
    <name type="scientific">Mesorhizobium ciceri</name>
    <dbReference type="NCBI Taxonomy" id="39645"/>
    <lineage>
        <taxon>Bacteria</taxon>
        <taxon>Pseudomonadati</taxon>
        <taxon>Pseudomonadota</taxon>
        <taxon>Alphaproteobacteria</taxon>
        <taxon>Hyphomicrobiales</taxon>
        <taxon>Phyllobacteriaceae</taxon>
        <taxon>Mesorhizobium</taxon>
    </lineage>
</organism>
<dbReference type="EMBL" id="CP088148">
    <property type="protein sequence ID" value="UTU55261.1"/>
    <property type="molecule type" value="Genomic_DNA"/>
</dbReference>
<proteinExistence type="predicted"/>
<accession>A0AB38TJY1</accession>
<gene>
    <name evidence="1" type="ORF">LRP29_31600</name>
</gene>
<keyword evidence="1" id="KW-0614">Plasmid</keyword>
<geneLocation type="plasmid" evidence="1 2">
    <name>unnamed</name>
</geneLocation>